<feature type="transmembrane region" description="Helical" evidence="6">
    <location>
        <begin position="237"/>
        <end position="258"/>
    </location>
</feature>
<dbReference type="InterPro" id="IPR000412">
    <property type="entry name" value="ABC_2_transport"/>
</dbReference>
<dbReference type="PANTHER" id="PTHR43229">
    <property type="entry name" value="NODULATION PROTEIN J"/>
    <property type="match status" value="1"/>
</dbReference>
<evidence type="ECO:0000256" key="5">
    <source>
        <dbReference type="ARBA" id="ARBA00023251"/>
    </source>
</evidence>
<organism evidence="8 9">
    <name type="scientific">Nonomuraea jabiensis</name>
    <dbReference type="NCBI Taxonomy" id="882448"/>
    <lineage>
        <taxon>Bacteria</taxon>
        <taxon>Bacillati</taxon>
        <taxon>Actinomycetota</taxon>
        <taxon>Actinomycetes</taxon>
        <taxon>Streptosporangiales</taxon>
        <taxon>Streptosporangiaceae</taxon>
        <taxon>Nonomuraea</taxon>
    </lineage>
</organism>
<feature type="domain" description="ABC transmembrane type-2" evidence="7">
    <location>
        <begin position="45"/>
        <end position="265"/>
    </location>
</feature>
<keyword evidence="4 6" id="KW-0472">Membrane</keyword>
<protein>
    <recommendedName>
        <fullName evidence="6">Transport permease protein</fullName>
    </recommendedName>
</protein>
<feature type="transmembrane region" description="Helical" evidence="6">
    <location>
        <begin position="79"/>
        <end position="101"/>
    </location>
</feature>
<evidence type="ECO:0000256" key="1">
    <source>
        <dbReference type="ARBA" id="ARBA00004141"/>
    </source>
</evidence>
<keyword evidence="6" id="KW-1003">Cell membrane</keyword>
<evidence type="ECO:0000259" key="7">
    <source>
        <dbReference type="PROSITE" id="PS51012"/>
    </source>
</evidence>
<keyword evidence="9" id="KW-1185">Reference proteome</keyword>
<evidence type="ECO:0000256" key="2">
    <source>
        <dbReference type="ARBA" id="ARBA00022692"/>
    </source>
</evidence>
<keyword evidence="3 6" id="KW-1133">Transmembrane helix</keyword>
<keyword evidence="5" id="KW-0046">Antibiotic resistance</keyword>
<dbReference type="GO" id="GO:0046677">
    <property type="term" value="P:response to antibiotic"/>
    <property type="evidence" value="ECO:0007669"/>
    <property type="project" value="UniProtKB-KW"/>
</dbReference>
<evidence type="ECO:0000256" key="4">
    <source>
        <dbReference type="ARBA" id="ARBA00023136"/>
    </source>
</evidence>
<dbReference type="Proteomes" id="UP000579153">
    <property type="component" value="Unassembled WGS sequence"/>
</dbReference>
<evidence type="ECO:0000313" key="8">
    <source>
        <dbReference type="EMBL" id="MBB5783952.1"/>
    </source>
</evidence>
<comment type="similarity">
    <text evidence="6">Belongs to the ABC-2 integral membrane protein family.</text>
</comment>
<evidence type="ECO:0000313" key="9">
    <source>
        <dbReference type="Proteomes" id="UP000579153"/>
    </source>
</evidence>
<feature type="transmembrane region" description="Helical" evidence="6">
    <location>
        <begin position="184"/>
        <end position="204"/>
    </location>
</feature>
<comment type="caution">
    <text evidence="8">The sequence shown here is derived from an EMBL/GenBank/DDBJ whole genome shotgun (WGS) entry which is preliminary data.</text>
</comment>
<dbReference type="PIRSF" id="PIRSF006648">
    <property type="entry name" value="DrrB"/>
    <property type="match status" value="1"/>
</dbReference>
<keyword evidence="2 6" id="KW-0812">Transmembrane</keyword>
<proteinExistence type="inferred from homology"/>
<name>A0A7W9GHQ1_9ACTN</name>
<dbReference type="RefSeq" id="WP_185076973.1">
    <property type="nucleotide sequence ID" value="NZ_JACHMB010000001.1"/>
</dbReference>
<dbReference type="GO" id="GO:0140359">
    <property type="term" value="F:ABC-type transporter activity"/>
    <property type="evidence" value="ECO:0007669"/>
    <property type="project" value="InterPro"/>
</dbReference>
<dbReference type="PROSITE" id="PS51012">
    <property type="entry name" value="ABC_TM2"/>
    <property type="match status" value="1"/>
</dbReference>
<dbReference type="Pfam" id="PF01061">
    <property type="entry name" value="ABC2_membrane"/>
    <property type="match status" value="1"/>
</dbReference>
<gene>
    <name evidence="8" type="ORF">HD596_010708</name>
</gene>
<dbReference type="GO" id="GO:0043190">
    <property type="term" value="C:ATP-binding cassette (ABC) transporter complex"/>
    <property type="evidence" value="ECO:0007669"/>
    <property type="project" value="InterPro"/>
</dbReference>
<evidence type="ECO:0000256" key="3">
    <source>
        <dbReference type="ARBA" id="ARBA00022989"/>
    </source>
</evidence>
<dbReference type="InterPro" id="IPR051784">
    <property type="entry name" value="Nod_factor_ABC_transporter"/>
</dbReference>
<keyword evidence="6" id="KW-0813">Transport</keyword>
<dbReference type="EMBL" id="JACHMB010000001">
    <property type="protein sequence ID" value="MBB5783952.1"/>
    <property type="molecule type" value="Genomic_DNA"/>
</dbReference>
<accession>A0A7W9GHQ1</accession>
<reference evidence="8 9" key="1">
    <citation type="submission" date="2020-08" db="EMBL/GenBank/DDBJ databases">
        <title>Sequencing the genomes of 1000 actinobacteria strains.</title>
        <authorList>
            <person name="Klenk H.-P."/>
        </authorList>
    </citation>
    <scope>NUCLEOTIDE SEQUENCE [LARGE SCALE GENOMIC DNA]</scope>
    <source>
        <strain evidence="8 9">DSM 45507</strain>
    </source>
</reference>
<evidence type="ECO:0000256" key="6">
    <source>
        <dbReference type="RuleBase" id="RU361157"/>
    </source>
</evidence>
<feature type="transmembrane region" description="Helical" evidence="6">
    <location>
        <begin position="155"/>
        <end position="177"/>
    </location>
</feature>
<dbReference type="InterPro" id="IPR047817">
    <property type="entry name" value="ABC2_TM_bact-type"/>
</dbReference>
<dbReference type="AlphaFoldDB" id="A0A7W9GHQ1"/>
<dbReference type="PANTHER" id="PTHR43229:SF2">
    <property type="entry name" value="NODULATION PROTEIN J"/>
    <property type="match status" value="1"/>
</dbReference>
<dbReference type="InterPro" id="IPR013525">
    <property type="entry name" value="ABC2_TM"/>
</dbReference>
<sequence>MTGPERAPAGQIALDFTPAPGAAPFPRMVLAQAGAEIRAMLRNGEQLLLTMIIPVLLLAGFSLAPLIDVGGGRRIDFLAPGVLALAVMSTAFTGQAIATGFERRYGVLKRLGATPLSRAGLMLAKTSAVVAVEVIQAVVIVCVGLALGWRPHGSFLSAALLIVLGTAAFSGLGLLMAGTLRAEATLAAANLVYLLLLGAGGVIFPLSKFPQGMRQVLELLPISALTGGLRAVLAQGAALPLVPLAVLAAWAVVSLGLVSRTFRWE</sequence>
<comment type="subcellular location">
    <subcellularLocation>
        <location evidence="6">Cell membrane</location>
        <topology evidence="6">Multi-pass membrane protein</topology>
    </subcellularLocation>
    <subcellularLocation>
        <location evidence="1">Membrane</location>
        <topology evidence="1">Multi-pass membrane protein</topology>
    </subcellularLocation>
</comment>
<feature type="transmembrane region" description="Helical" evidence="6">
    <location>
        <begin position="122"/>
        <end position="149"/>
    </location>
</feature>
<feature type="transmembrane region" description="Helical" evidence="6">
    <location>
        <begin position="47"/>
        <end position="67"/>
    </location>
</feature>